<dbReference type="InterPro" id="IPR038100">
    <property type="entry name" value="NLV2_N_sf"/>
</dbReference>
<sequence>MMQARKASSGFRSDPRLVPRIRDVWQANEACDAEDVAHYLQQTYPEYARRKFRDFLKSVEIGLGKIKNANVVDGVIDLTNESNDMSTIERKRKLILIDQIDII</sequence>
<proteinExistence type="predicted"/>
<reference evidence="2" key="1">
    <citation type="journal article" date="2007" name="Science">
        <title>Draft genome of the filarial nematode parasite Brugia malayi.</title>
        <authorList>
            <person name="Ghedin E."/>
            <person name="Wang S."/>
            <person name="Spiro D."/>
            <person name="Caler E."/>
            <person name="Zhao Q."/>
            <person name="Crabtree J."/>
            <person name="Allen J.E."/>
            <person name="Delcher A.L."/>
            <person name="Guiliano D.B."/>
            <person name="Miranda-Saavedra D."/>
            <person name="Angiuoli S.V."/>
            <person name="Creasy T."/>
            <person name="Amedeo P."/>
            <person name="Haas B."/>
            <person name="El-Sayed N.M."/>
            <person name="Wortman J.R."/>
            <person name="Feldblyum T."/>
            <person name="Tallon L."/>
            <person name="Schatz M."/>
            <person name="Shumway M."/>
            <person name="Koo H."/>
            <person name="Salzberg S.L."/>
            <person name="Schobel S."/>
            <person name="Pertea M."/>
            <person name="Pop M."/>
            <person name="White O."/>
            <person name="Barton G.J."/>
            <person name="Carlow C.K."/>
            <person name="Crawford M.J."/>
            <person name="Daub J."/>
            <person name="Dimmic M.W."/>
            <person name="Estes C.F."/>
            <person name="Foster J.M."/>
            <person name="Ganatra M."/>
            <person name="Gregory W.F."/>
            <person name="Johnson N.M."/>
            <person name="Jin J."/>
            <person name="Komuniecki R."/>
            <person name="Korf I."/>
            <person name="Kumar S."/>
            <person name="Laney S."/>
            <person name="Li B.W."/>
            <person name="Li W."/>
            <person name="Lindblom T.H."/>
            <person name="Lustigman S."/>
            <person name="Ma D."/>
            <person name="Maina C.V."/>
            <person name="Martin D.M."/>
            <person name="McCarter J.P."/>
            <person name="McReynolds L."/>
            <person name="Mitreva M."/>
            <person name="Nutman T.B."/>
            <person name="Parkinson J."/>
            <person name="Peregrin-Alvarez J.M."/>
            <person name="Poole C."/>
            <person name="Ren Q."/>
            <person name="Saunders L."/>
            <person name="Sluder A.E."/>
            <person name="Smith K."/>
            <person name="Stanke M."/>
            <person name="Unnasch T.R."/>
            <person name="Ware J."/>
            <person name="Wei A.D."/>
            <person name="Weil G."/>
            <person name="Williams D.J."/>
            <person name="Zhang Y."/>
            <person name="Williams S.A."/>
            <person name="Fraser-Liggett C."/>
            <person name="Slatko B."/>
            <person name="Blaxter M.L."/>
            <person name="Scott A.L."/>
        </authorList>
    </citation>
    <scope>NUCLEOTIDE SEQUENCE</scope>
    <source>
        <strain evidence="2">FR3</strain>
    </source>
</reference>
<dbReference type="Gene3D" id="1.10.10.2010">
    <property type="match status" value="1"/>
</dbReference>
<dbReference type="AlphaFoldDB" id="A0A1I9G6F9"/>
<dbReference type="EMBL" id="LN857024">
    <property type="protein sequence ID" value="CDQ02989.1"/>
    <property type="molecule type" value="Genomic_DNA"/>
</dbReference>
<dbReference type="Pfam" id="PF16725">
    <property type="entry name" value="Nucleolin_bd"/>
    <property type="match status" value="1"/>
</dbReference>
<evidence type="ECO:0000259" key="1">
    <source>
        <dbReference type="Pfam" id="PF16725"/>
    </source>
</evidence>
<name>A0A1I9G6F9_BRUMA</name>
<dbReference type="InterPro" id="IPR031996">
    <property type="entry name" value="NVL2_nucleolin-bd"/>
</dbReference>
<organism evidence="2">
    <name type="scientific">Brugia malayi</name>
    <name type="common">Filarial nematode worm</name>
    <dbReference type="NCBI Taxonomy" id="6279"/>
    <lineage>
        <taxon>Eukaryota</taxon>
        <taxon>Metazoa</taxon>
        <taxon>Ecdysozoa</taxon>
        <taxon>Nematoda</taxon>
        <taxon>Chromadorea</taxon>
        <taxon>Rhabditida</taxon>
        <taxon>Spirurina</taxon>
        <taxon>Spiruromorpha</taxon>
        <taxon>Filarioidea</taxon>
        <taxon>Onchocercidae</taxon>
        <taxon>Brugia</taxon>
    </lineage>
</organism>
<evidence type="ECO:0000313" key="2">
    <source>
        <dbReference type="EMBL" id="CDQ02989.1"/>
    </source>
</evidence>
<feature type="domain" description="NVL2 nucleolin binding" evidence="1">
    <location>
        <begin position="6"/>
        <end position="70"/>
    </location>
</feature>
<reference evidence="2" key="2">
    <citation type="submission" date="2012-12" db="EMBL/GenBank/DDBJ databases">
        <authorList>
            <consortium name="WormBase Consortium"/>
            <person name="Ghedin E."/>
            <person name="Paulini M."/>
        </authorList>
    </citation>
    <scope>NUCLEOTIDE SEQUENCE</scope>
    <source>
        <strain evidence="2">FR3</strain>
    </source>
</reference>
<gene>
    <name evidence="2" type="primary">Bm12989</name>
    <name evidence="2" type="ORF">BM_Bm12989</name>
</gene>
<accession>A0A1I9G6F9</accession>
<protein>
    <submittedName>
        <fullName evidence="2">Bm12989</fullName>
    </submittedName>
</protein>